<organism evidence="3 4">
    <name type="scientific">Nitrosomonas stercoris</name>
    <dbReference type="NCBI Taxonomy" id="1444684"/>
    <lineage>
        <taxon>Bacteria</taxon>
        <taxon>Pseudomonadati</taxon>
        <taxon>Pseudomonadota</taxon>
        <taxon>Betaproteobacteria</taxon>
        <taxon>Nitrosomonadales</taxon>
        <taxon>Nitrosomonadaceae</taxon>
        <taxon>Nitrosomonas</taxon>
    </lineage>
</organism>
<evidence type="ECO:0000259" key="2">
    <source>
        <dbReference type="Pfam" id="PF13548"/>
    </source>
</evidence>
<proteinExistence type="predicted"/>
<keyword evidence="1" id="KW-1133">Transmembrane helix</keyword>
<dbReference type="KEGG" id="nst:Nstercoris_01199"/>
<reference evidence="3 4" key="1">
    <citation type="submission" date="2019-06" db="EMBL/GenBank/DDBJ databases">
        <title>Nitrosomonas stercoris KYUHI-S whole genome shotgun sequence.</title>
        <authorList>
            <person name="Nakagawa T."/>
            <person name="Tsuchiya Y."/>
            <person name="Takahashi R."/>
        </authorList>
    </citation>
    <scope>NUCLEOTIDE SEQUENCE [LARGE SCALE GENOMIC DNA]</scope>
    <source>
        <strain evidence="3 4">KYUHI-S</strain>
    </source>
</reference>
<evidence type="ECO:0000313" key="4">
    <source>
        <dbReference type="Proteomes" id="UP000316473"/>
    </source>
</evidence>
<gene>
    <name evidence="3" type="ORF">Nstercoris_01199</name>
</gene>
<feature type="transmembrane region" description="Helical" evidence="1">
    <location>
        <begin position="150"/>
        <end position="176"/>
    </location>
</feature>
<name>A0A4Y1YRX3_9PROT</name>
<keyword evidence="1" id="KW-0472">Membrane</keyword>
<keyword evidence="1" id="KW-0812">Transmembrane</keyword>
<dbReference type="Proteomes" id="UP000316473">
    <property type="component" value="Chromosome"/>
</dbReference>
<feature type="transmembrane region" description="Helical" evidence="1">
    <location>
        <begin position="6"/>
        <end position="35"/>
    </location>
</feature>
<evidence type="ECO:0000256" key="1">
    <source>
        <dbReference type="SAM" id="Phobius"/>
    </source>
</evidence>
<keyword evidence="4" id="KW-1185">Reference proteome</keyword>
<protein>
    <recommendedName>
        <fullName evidence="2">DUF4126 domain-containing protein</fullName>
    </recommendedName>
</protein>
<evidence type="ECO:0000313" key="3">
    <source>
        <dbReference type="EMBL" id="BBL34945.1"/>
    </source>
</evidence>
<dbReference type="InterPro" id="IPR025196">
    <property type="entry name" value="DUF4126"/>
</dbReference>
<dbReference type="AlphaFoldDB" id="A0A4Y1YRX3"/>
<accession>A0A4Y1YRX3</accession>
<dbReference type="EMBL" id="AP019755">
    <property type="protein sequence ID" value="BBL34945.1"/>
    <property type="molecule type" value="Genomic_DNA"/>
</dbReference>
<dbReference type="Pfam" id="PF13548">
    <property type="entry name" value="DUF4126"/>
    <property type="match status" value="1"/>
</dbReference>
<feature type="domain" description="DUF4126" evidence="2">
    <location>
        <begin position="11"/>
        <end position="176"/>
    </location>
</feature>
<sequence>MGGYEALVATLALTMGSAWASGINLYAALLVLGISGATGNVTLPQELAILENPLVIGAAGVMYFVQFFADKIPGIDSISDAAQTFVRIPAGAMLAAGAVGDVSPALEIAAGILGGGTAATSHATKTGTRLAINTSPEPVSNWTASVSEDVMVFGGLWAALNHPILFLVLFIIFIGLEPVQNLFFGRYSLDEKILS</sequence>
<feature type="transmembrane region" description="Helical" evidence="1">
    <location>
        <begin position="47"/>
        <end position="69"/>
    </location>
</feature>